<gene>
    <name evidence="3" type="ORF">BSTOLATCC_MIC46884</name>
</gene>
<proteinExistence type="predicted"/>
<feature type="transmembrane region" description="Helical" evidence="2">
    <location>
        <begin position="174"/>
        <end position="194"/>
    </location>
</feature>
<feature type="transmembrane region" description="Helical" evidence="2">
    <location>
        <begin position="121"/>
        <end position="146"/>
    </location>
</feature>
<feature type="region of interest" description="Disordered" evidence="1">
    <location>
        <begin position="431"/>
        <end position="461"/>
    </location>
</feature>
<dbReference type="Proteomes" id="UP001162131">
    <property type="component" value="Unassembled WGS sequence"/>
</dbReference>
<organism evidence="3 4">
    <name type="scientific">Blepharisma stoltei</name>
    <dbReference type="NCBI Taxonomy" id="1481888"/>
    <lineage>
        <taxon>Eukaryota</taxon>
        <taxon>Sar</taxon>
        <taxon>Alveolata</taxon>
        <taxon>Ciliophora</taxon>
        <taxon>Postciliodesmatophora</taxon>
        <taxon>Heterotrichea</taxon>
        <taxon>Heterotrichida</taxon>
        <taxon>Blepharismidae</taxon>
        <taxon>Blepharisma</taxon>
    </lineage>
</organism>
<keyword evidence="4" id="KW-1185">Reference proteome</keyword>
<evidence type="ECO:0000256" key="2">
    <source>
        <dbReference type="SAM" id="Phobius"/>
    </source>
</evidence>
<feature type="compositionally biased region" description="Polar residues" evidence="1">
    <location>
        <begin position="431"/>
        <end position="441"/>
    </location>
</feature>
<feature type="compositionally biased region" description="Basic and acidic residues" evidence="1">
    <location>
        <begin position="448"/>
        <end position="461"/>
    </location>
</feature>
<protein>
    <submittedName>
        <fullName evidence="3">Uncharacterized protein</fullName>
    </submittedName>
</protein>
<evidence type="ECO:0000256" key="1">
    <source>
        <dbReference type="SAM" id="MobiDB-lite"/>
    </source>
</evidence>
<keyword evidence="2" id="KW-1133">Transmembrane helix</keyword>
<keyword evidence="2" id="KW-0812">Transmembrane</keyword>
<feature type="transmembrane region" description="Helical" evidence="2">
    <location>
        <begin position="219"/>
        <end position="241"/>
    </location>
</feature>
<dbReference type="AlphaFoldDB" id="A0AAU9JZR3"/>
<feature type="transmembrane region" description="Helical" evidence="2">
    <location>
        <begin position="334"/>
        <end position="355"/>
    </location>
</feature>
<accession>A0AAU9JZR3</accession>
<comment type="caution">
    <text evidence="3">The sequence shown here is derived from an EMBL/GenBank/DDBJ whole genome shotgun (WGS) entry which is preliminary data.</text>
</comment>
<feature type="transmembrane region" description="Helical" evidence="2">
    <location>
        <begin position="12"/>
        <end position="32"/>
    </location>
</feature>
<feature type="transmembrane region" description="Helical" evidence="2">
    <location>
        <begin position="301"/>
        <end position="322"/>
    </location>
</feature>
<reference evidence="3" key="1">
    <citation type="submission" date="2021-09" db="EMBL/GenBank/DDBJ databases">
        <authorList>
            <consortium name="AG Swart"/>
            <person name="Singh M."/>
            <person name="Singh A."/>
            <person name="Seah K."/>
            <person name="Emmerich C."/>
        </authorList>
    </citation>
    <scope>NUCLEOTIDE SEQUENCE</scope>
    <source>
        <strain evidence="3">ATCC30299</strain>
    </source>
</reference>
<evidence type="ECO:0000313" key="4">
    <source>
        <dbReference type="Proteomes" id="UP001162131"/>
    </source>
</evidence>
<evidence type="ECO:0000313" key="3">
    <source>
        <dbReference type="EMBL" id="CAG9328902.1"/>
    </source>
</evidence>
<keyword evidence="2" id="KW-0472">Membrane</keyword>
<feature type="transmembrane region" description="Helical" evidence="2">
    <location>
        <begin position="91"/>
        <end position="109"/>
    </location>
</feature>
<sequence length="461" mass="51771">MKEAKFWHKNTLAIPLALYILSATFMIISVLLPNWSTLELGAETYEMSLWKCKGCPKLHKSWSWKCFSDYRCNSNIDDGNCMTYSAGHGAAVTYFSLEALAFISSLMLIEKLSIRLVDKDFGSYIFVHLLGLFAASGQIIAAIAWFSLNKAVFHSSGDSSWTNPILVARNGPKFAIANSILCTIAYFSLFVVICKQKRGIIIKNLINLDAKVLKVNFSWWMKIVGLFFSAALAAIIFGLGYGKWVLRISSDSSWEGGLTSCINCEENGTNTNYDCLSAVYCYDNKHSSTCALYKDLHHAGIYYEVLEGSALISFILFFQTYLSILNKKDYGIPALNYLYAILVVLLNFAASVSWFEISNARFTTKCRSQAGLDKKPKMCSTFGPYTLIVSNIFLVPMGIIFCIAYWKREILGKYTGKISDDHEIPKIDISFNSHRNSNSENEPLDSIPQERDEVKIRNSIS</sequence>
<dbReference type="EMBL" id="CAJZBQ010000046">
    <property type="protein sequence ID" value="CAG9328902.1"/>
    <property type="molecule type" value="Genomic_DNA"/>
</dbReference>
<feature type="transmembrane region" description="Helical" evidence="2">
    <location>
        <begin position="382"/>
        <end position="406"/>
    </location>
</feature>
<name>A0AAU9JZR3_9CILI</name>